<protein>
    <submittedName>
        <fullName evidence="2">Uncharacterized protein</fullName>
    </submittedName>
</protein>
<gene>
    <name evidence="2" type="ORF">BpHYR1_051848</name>
</gene>
<name>A0A3M7SIL1_BRAPC</name>
<accession>A0A3M7SIL1</accession>
<keyword evidence="3" id="KW-1185">Reference proteome</keyword>
<organism evidence="2 3">
    <name type="scientific">Brachionus plicatilis</name>
    <name type="common">Marine rotifer</name>
    <name type="synonym">Brachionus muelleri</name>
    <dbReference type="NCBI Taxonomy" id="10195"/>
    <lineage>
        <taxon>Eukaryota</taxon>
        <taxon>Metazoa</taxon>
        <taxon>Spiralia</taxon>
        <taxon>Gnathifera</taxon>
        <taxon>Rotifera</taxon>
        <taxon>Eurotatoria</taxon>
        <taxon>Monogononta</taxon>
        <taxon>Pseudotrocha</taxon>
        <taxon>Ploima</taxon>
        <taxon>Brachionidae</taxon>
        <taxon>Brachionus</taxon>
    </lineage>
</organism>
<sequence length="59" mass="6756">MNIQNKFVNILNILMIFGIIQNWNSSSSHSIGKKAFVYVEAMQGYCIYKRNETNGQKLG</sequence>
<evidence type="ECO:0000313" key="3">
    <source>
        <dbReference type="Proteomes" id="UP000276133"/>
    </source>
</evidence>
<comment type="caution">
    <text evidence="2">The sequence shown here is derived from an EMBL/GenBank/DDBJ whole genome shotgun (WGS) entry which is preliminary data.</text>
</comment>
<dbReference type="AlphaFoldDB" id="A0A3M7SIL1"/>
<dbReference type="EMBL" id="REGN01001331">
    <property type="protein sequence ID" value="RNA35378.1"/>
    <property type="molecule type" value="Genomic_DNA"/>
</dbReference>
<keyword evidence="1" id="KW-0472">Membrane</keyword>
<reference evidence="2 3" key="1">
    <citation type="journal article" date="2018" name="Sci. Rep.">
        <title>Genomic signatures of local adaptation to the degree of environmental predictability in rotifers.</title>
        <authorList>
            <person name="Franch-Gras L."/>
            <person name="Hahn C."/>
            <person name="Garcia-Roger E.M."/>
            <person name="Carmona M.J."/>
            <person name="Serra M."/>
            <person name="Gomez A."/>
        </authorList>
    </citation>
    <scope>NUCLEOTIDE SEQUENCE [LARGE SCALE GENOMIC DNA]</scope>
    <source>
        <strain evidence="2">HYR1</strain>
    </source>
</reference>
<evidence type="ECO:0000256" key="1">
    <source>
        <dbReference type="SAM" id="Phobius"/>
    </source>
</evidence>
<keyword evidence="1" id="KW-0812">Transmembrane</keyword>
<proteinExistence type="predicted"/>
<keyword evidence="1" id="KW-1133">Transmembrane helix</keyword>
<dbReference type="Proteomes" id="UP000276133">
    <property type="component" value="Unassembled WGS sequence"/>
</dbReference>
<evidence type="ECO:0000313" key="2">
    <source>
        <dbReference type="EMBL" id="RNA35378.1"/>
    </source>
</evidence>
<feature type="transmembrane region" description="Helical" evidence="1">
    <location>
        <begin position="7"/>
        <end position="24"/>
    </location>
</feature>